<accession>A0ABP5PQD5</accession>
<proteinExistence type="predicted"/>
<reference evidence="3" key="1">
    <citation type="journal article" date="2019" name="Int. J. Syst. Evol. Microbiol.">
        <title>The Global Catalogue of Microorganisms (GCM) 10K type strain sequencing project: providing services to taxonomists for standard genome sequencing and annotation.</title>
        <authorList>
            <consortium name="The Broad Institute Genomics Platform"/>
            <consortium name="The Broad Institute Genome Sequencing Center for Infectious Disease"/>
            <person name="Wu L."/>
            <person name="Ma J."/>
        </authorList>
    </citation>
    <scope>NUCLEOTIDE SEQUENCE [LARGE SCALE GENOMIC DNA]</scope>
    <source>
        <strain evidence="3">JCM 16114</strain>
    </source>
</reference>
<keyword evidence="3" id="KW-1185">Reference proteome</keyword>
<protein>
    <submittedName>
        <fullName evidence="2">Uncharacterized protein</fullName>
    </submittedName>
</protein>
<feature type="transmembrane region" description="Helical" evidence="1">
    <location>
        <begin position="6"/>
        <end position="23"/>
    </location>
</feature>
<dbReference type="Proteomes" id="UP001499843">
    <property type="component" value="Unassembled WGS sequence"/>
</dbReference>
<gene>
    <name evidence="2" type="ORF">GCM10009850_093280</name>
</gene>
<sequence length="76" mass="7646">MALFIISSTAVGAIIGCLSHLLVPRRRAAGWVALIGAGVVAVTLAHAVGFADDAWLVLGVEFVLAAACVGVVAMSE</sequence>
<evidence type="ECO:0000313" key="2">
    <source>
        <dbReference type="EMBL" id="GAA2213865.1"/>
    </source>
</evidence>
<dbReference type="RefSeq" id="WP_344490296.1">
    <property type="nucleotide sequence ID" value="NZ_BAAAQX010000036.1"/>
</dbReference>
<organism evidence="2 3">
    <name type="scientific">Nonomuraea monospora</name>
    <dbReference type="NCBI Taxonomy" id="568818"/>
    <lineage>
        <taxon>Bacteria</taxon>
        <taxon>Bacillati</taxon>
        <taxon>Actinomycetota</taxon>
        <taxon>Actinomycetes</taxon>
        <taxon>Streptosporangiales</taxon>
        <taxon>Streptosporangiaceae</taxon>
        <taxon>Nonomuraea</taxon>
    </lineage>
</organism>
<evidence type="ECO:0000313" key="3">
    <source>
        <dbReference type="Proteomes" id="UP001499843"/>
    </source>
</evidence>
<feature type="transmembrane region" description="Helical" evidence="1">
    <location>
        <begin position="30"/>
        <end position="48"/>
    </location>
</feature>
<dbReference type="EMBL" id="BAAAQX010000036">
    <property type="protein sequence ID" value="GAA2213865.1"/>
    <property type="molecule type" value="Genomic_DNA"/>
</dbReference>
<evidence type="ECO:0000256" key="1">
    <source>
        <dbReference type="SAM" id="Phobius"/>
    </source>
</evidence>
<keyword evidence="1" id="KW-0812">Transmembrane</keyword>
<keyword evidence="1" id="KW-1133">Transmembrane helix</keyword>
<comment type="caution">
    <text evidence="2">The sequence shown here is derived from an EMBL/GenBank/DDBJ whole genome shotgun (WGS) entry which is preliminary data.</text>
</comment>
<feature type="transmembrane region" description="Helical" evidence="1">
    <location>
        <begin position="54"/>
        <end position="74"/>
    </location>
</feature>
<keyword evidence="1" id="KW-0472">Membrane</keyword>
<name>A0ABP5PQD5_9ACTN</name>